<dbReference type="InterPro" id="IPR003594">
    <property type="entry name" value="HATPase_dom"/>
</dbReference>
<dbReference type="RefSeq" id="WP_208253150.1">
    <property type="nucleotide sequence ID" value="NZ_JAGEOJ010000001.1"/>
</dbReference>
<keyword evidence="1" id="KW-0808">Transferase</keyword>
<dbReference type="PANTHER" id="PTHR35526">
    <property type="entry name" value="ANTI-SIGMA-F FACTOR RSBW-RELATED"/>
    <property type="match status" value="1"/>
</dbReference>
<keyword evidence="1" id="KW-0418">Kinase</keyword>
<comment type="caution">
    <text evidence="3">The sequence shown here is derived from an EMBL/GenBank/DDBJ whole genome shotgun (WGS) entry which is preliminary data.</text>
</comment>
<proteinExistence type="predicted"/>
<dbReference type="InterPro" id="IPR050267">
    <property type="entry name" value="Anti-sigma-factor_SerPK"/>
</dbReference>
<reference evidence="3" key="1">
    <citation type="submission" date="2021-03" db="EMBL/GenBank/DDBJ databases">
        <authorList>
            <person name="Kanchanasin P."/>
            <person name="Saeng-In P."/>
            <person name="Phongsopitanun W."/>
            <person name="Yuki M."/>
            <person name="Kudo T."/>
            <person name="Ohkuma M."/>
            <person name="Tanasupawat S."/>
        </authorList>
    </citation>
    <scope>NUCLEOTIDE SEQUENCE</scope>
    <source>
        <strain evidence="3">GKU 128</strain>
    </source>
</reference>
<evidence type="ECO:0000313" key="4">
    <source>
        <dbReference type="Proteomes" id="UP000669179"/>
    </source>
</evidence>
<keyword evidence="3" id="KW-0547">Nucleotide-binding</keyword>
<dbReference type="InterPro" id="IPR036890">
    <property type="entry name" value="HATPase_C_sf"/>
</dbReference>
<dbReference type="AlphaFoldDB" id="A0A939P5I1"/>
<dbReference type="GO" id="GO:0005524">
    <property type="term" value="F:ATP binding"/>
    <property type="evidence" value="ECO:0007669"/>
    <property type="project" value="UniProtKB-KW"/>
</dbReference>
<dbReference type="Proteomes" id="UP000669179">
    <property type="component" value="Unassembled WGS sequence"/>
</dbReference>
<sequence>MPPGIPDDRSYRLVLSIDAKTVRVPRKLAEVALENWGLSRLAPTVALVVTELVTNAWKEVPGSEVEIGLYLRGIWLRLEVWDCSNVIPEMPKGLDLEAEGGRGLWVASHMADKFGIDPRGGGGKTIWAMWLRDVGT</sequence>
<dbReference type="EMBL" id="JAGEOJ010000001">
    <property type="protein sequence ID" value="MBO2445528.1"/>
    <property type="molecule type" value="Genomic_DNA"/>
</dbReference>
<name>A0A939P5I1_9ACTN</name>
<keyword evidence="4" id="KW-1185">Reference proteome</keyword>
<keyword evidence="1" id="KW-0723">Serine/threonine-protein kinase</keyword>
<organism evidence="3 4">
    <name type="scientific">Actinomadura barringtoniae</name>
    <dbReference type="NCBI Taxonomy" id="1427535"/>
    <lineage>
        <taxon>Bacteria</taxon>
        <taxon>Bacillati</taxon>
        <taxon>Actinomycetota</taxon>
        <taxon>Actinomycetes</taxon>
        <taxon>Streptosporangiales</taxon>
        <taxon>Thermomonosporaceae</taxon>
        <taxon>Actinomadura</taxon>
    </lineage>
</organism>
<dbReference type="PANTHER" id="PTHR35526:SF3">
    <property type="entry name" value="ANTI-SIGMA-F FACTOR RSBW"/>
    <property type="match status" value="1"/>
</dbReference>
<dbReference type="GO" id="GO:0004674">
    <property type="term" value="F:protein serine/threonine kinase activity"/>
    <property type="evidence" value="ECO:0007669"/>
    <property type="project" value="UniProtKB-KW"/>
</dbReference>
<evidence type="ECO:0000259" key="2">
    <source>
        <dbReference type="Pfam" id="PF13581"/>
    </source>
</evidence>
<dbReference type="Pfam" id="PF13581">
    <property type="entry name" value="HATPase_c_2"/>
    <property type="match status" value="1"/>
</dbReference>
<dbReference type="Gene3D" id="3.30.565.10">
    <property type="entry name" value="Histidine kinase-like ATPase, C-terminal domain"/>
    <property type="match status" value="1"/>
</dbReference>
<protein>
    <submittedName>
        <fullName evidence="3">ATP-binding protein</fullName>
    </submittedName>
</protein>
<accession>A0A939P5I1</accession>
<feature type="domain" description="Histidine kinase/HSP90-like ATPase" evidence="2">
    <location>
        <begin position="19"/>
        <end position="130"/>
    </location>
</feature>
<gene>
    <name evidence="3" type="ORF">J4573_00330</name>
</gene>
<dbReference type="CDD" id="cd16936">
    <property type="entry name" value="HATPase_RsbW-like"/>
    <property type="match status" value="1"/>
</dbReference>
<evidence type="ECO:0000256" key="1">
    <source>
        <dbReference type="ARBA" id="ARBA00022527"/>
    </source>
</evidence>
<evidence type="ECO:0000313" key="3">
    <source>
        <dbReference type="EMBL" id="MBO2445528.1"/>
    </source>
</evidence>
<keyword evidence="3" id="KW-0067">ATP-binding</keyword>
<dbReference type="SUPFAM" id="SSF55874">
    <property type="entry name" value="ATPase domain of HSP90 chaperone/DNA topoisomerase II/histidine kinase"/>
    <property type="match status" value="1"/>
</dbReference>